<evidence type="ECO:0000256" key="1">
    <source>
        <dbReference type="ARBA" id="ARBA00004117"/>
    </source>
</evidence>
<comment type="caution">
    <text evidence="6">The sequence shown here is derived from an EMBL/GenBank/DDBJ whole genome shotgun (WGS) entry which is preliminary data.</text>
</comment>
<dbReference type="GO" id="GO:0009425">
    <property type="term" value="C:bacterial-type flagellum basal body"/>
    <property type="evidence" value="ECO:0007669"/>
    <property type="project" value="UniProtKB-SubCell"/>
</dbReference>
<dbReference type="PANTHER" id="PTHR34653:SF1">
    <property type="entry name" value="FLAGELLAR HOOK-BASAL BODY COMPLEX PROTEIN FLIE"/>
    <property type="match status" value="1"/>
</dbReference>
<dbReference type="InterPro" id="IPR001624">
    <property type="entry name" value="FliE"/>
</dbReference>
<organism evidence="6 7">
    <name type="scientific">Microbulbifer rhizosphaerae</name>
    <dbReference type="NCBI Taxonomy" id="1562603"/>
    <lineage>
        <taxon>Bacteria</taxon>
        <taxon>Pseudomonadati</taxon>
        <taxon>Pseudomonadota</taxon>
        <taxon>Gammaproteobacteria</taxon>
        <taxon>Cellvibrionales</taxon>
        <taxon>Microbulbiferaceae</taxon>
        <taxon>Microbulbifer</taxon>
    </lineage>
</organism>
<dbReference type="GO" id="GO:0003774">
    <property type="term" value="F:cytoskeletal motor activity"/>
    <property type="evidence" value="ECO:0007669"/>
    <property type="project" value="InterPro"/>
</dbReference>
<dbReference type="PRINTS" id="PR01006">
    <property type="entry name" value="FLGHOOKFLIE"/>
</dbReference>
<evidence type="ECO:0000256" key="5">
    <source>
        <dbReference type="HAMAP-Rule" id="MF_00724"/>
    </source>
</evidence>
<dbReference type="GO" id="GO:0071973">
    <property type="term" value="P:bacterial-type flagellum-dependent cell motility"/>
    <property type="evidence" value="ECO:0007669"/>
    <property type="project" value="InterPro"/>
</dbReference>
<dbReference type="AlphaFoldDB" id="A0A7W4ZCM4"/>
<keyword evidence="6" id="KW-0282">Flagellum</keyword>
<dbReference type="Proteomes" id="UP000535937">
    <property type="component" value="Unassembled WGS sequence"/>
</dbReference>
<keyword evidence="4 5" id="KW-0975">Bacterial flagellum</keyword>
<dbReference type="RefSeq" id="WP_183463718.1">
    <property type="nucleotide sequence ID" value="NZ_JACHWZ010000032.1"/>
</dbReference>
<accession>A0A7W4ZCM4</accession>
<dbReference type="GO" id="GO:0005198">
    <property type="term" value="F:structural molecule activity"/>
    <property type="evidence" value="ECO:0007669"/>
    <property type="project" value="UniProtKB-UniRule"/>
</dbReference>
<dbReference type="Pfam" id="PF02049">
    <property type="entry name" value="FliE"/>
    <property type="match status" value="1"/>
</dbReference>
<protein>
    <recommendedName>
        <fullName evidence="3 5">Flagellar hook-basal body complex protein FliE</fullName>
    </recommendedName>
</protein>
<evidence type="ECO:0000313" key="7">
    <source>
        <dbReference type="Proteomes" id="UP000535937"/>
    </source>
</evidence>
<gene>
    <name evidence="5" type="primary">fliE</name>
    <name evidence="6" type="ORF">FHS09_004348</name>
</gene>
<name>A0A7W4ZCM4_9GAMM</name>
<dbReference type="EMBL" id="JACHWZ010000032">
    <property type="protein sequence ID" value="MBB3063490.1"/>
    <property type="molecule type" value="Genomic_DNA"/>
</dbReference>
<evidence type="ECO:0000313" key="6">
    <source>
        <dbReference type="EMBL" id="MBB3063490.1"/>
    </source>
</evidence>
<keyword evidence="6" id="KW-0966">Cell projection</keyword>
<proteinExistence type="inferred from homology"/>
<reference evidence="6 7" key="1">
    <citation type="submission" date="2020-08" db="EMBL/GenBank/DDBJ databases">
        <title>Genomic Encyclopedia of Type Strains, Phase III (KMG-III): the genomes of soil and plant-associated and newly described type strains.</title>
        <authorList>
            <person name="Whitman W."/>
        </authorList>
    </citation>
    <scope>NUCLEOTIDE SEQUENCE [LARGE SCALE GENOMIC DNA]</scope>
    <source>
        <strain evidence="6 7">CECT 8799</strain>
    </source>
</reference>
<keyword evidence="7" id="KW-1185">Reference proteome</keyword>
<dbReference type="HAMAP" id="MF_00724">
    <property type="entry name" value="FliE"/>
    <property type="match status" value="1"/>
</dbReference>
<sequence length="97" mass="10887">MEVDAISSWPVLSPIDNSSLSIGRSSPVFESIMSELNAVDQQYKSAEKETLELITGELDNVHQVMASINKAKLSFELVTQVRNKILEGYQEVMRMQI</sequence>
<evidence type="ECO:0000256" key="3">
    <source>
        <dbReference type="ARBA" id="ARBA00018024"/>
    </source>
</evidence>
<evidence type="ECO:0000256" key="2">
    <source>
        <dbReference type="ARBA" id="ARBA00009272"/>
    </source>
</evidence>
<dbReference type="PANTHER" id="PTHR34653">
    <property type="match status" value="1"/>
</dbReference>
<evidence type="ECO:0000256" key="4">
    <source>
        <dbReference type="ARBA" id="ARBA00023143"/>
    </source>
</evidence>
<comment type="similarity">
    <text evidence="2 5">Belongs to the FliE family.</text>
</comment>
<dbReference type="NCBIfam" id="TIGR00205">
    <property type="entry name" value="fliE"/>
    <property type="match status" value="1"/>
</dbReference>
<keyword evidence="6" id="KW-0969">Cilium</keyword>
<comment type="subcellular location">
    <subcellularLocation>
        <location evidence="1 5">Bacterial flagellum basal body</location>
    </subcellularLocation>
</comment>